<reference evidence="2" key="1">
    <citation type="submission" date="2018-08" db="EMBL/GenBank/DDBJ databases">
        <title>Identification of Burkholderia cepacia strains that express a Burkholderia pseudomallei-like capsular polysaccharide.</title>
        <authorList>
            <person name="Burtnick M.N."/>
            <person name="Vongsouvath M."/>
            <person name="Newton P."/>
            <person name="Wuthiekanun V."/>
            <person name="Limmathurotsakul D."/>
            <person name="Brett P.J."/>
            <person name="Chantratita N."/>
            <person name="Dance D.A."/>
        </authorList>
    </citation>
    <scope>NUCLEOTIDE SEQUENCE</scope>
    <source>
        <strain evidence="2">SBXCC001</strain>
    </source>
</reference>
<dbReference type="Gene3D" id="2.60.40.3940">
    <property type="match status" value="1"/>
</dbReference>
<dbReference type="PANTHER" id="PTHR35191">
    <property type="entry name" value="PROPHAGE SIDE TAIL FIBER PROTEIN HOMOLOG STFQ-RELATED"/>
    <property type="match status" value="1"/>
</dbReference>
<dbReference type="AlphaFoldDB" id="A0AAW9CXA0"/>
<dbReference type="EMBL" id="QXCT01000001">
    <property type="protein sequence ID" value="MDW9253294.1"/>
    <property type="molecule type" value="Genomic_DNA"/>
</dbReference>
<accession>A0AAW9CXA0</accession>
<dbReference type="InterPro" id="IPR054075">
    <property type="entry name" value="Gp53-like_C"/>
</dbReference>
<dbReference type="PANTHER" id="PTHR35191:SF1">
    <property type="entry name" value="PROPHAGE SIDE TAIL FIBER PROTEIN HOMOLOG STFQ-RELATED"/>
    <property type="match status" value="1"/>
</dbReference>
<dbReference type="Proteomes" id="UP001272137">
    <property type="component" value="Unassembled WGS sequence"/>
</dbReference>
<name>A0AAW9CXA0_BURTH</name>
<dbReference type="RefSeq" id="WP_200894958.1">
    <property type="nucleotide sequence ID" value="NZ_CP008915.2"/>
</dbReference>
<gene>
    <name evidence="2" type="ORF">C7S16_6480</name>
</gene>
<dbReference type="InterPro" id="IPR051934">
    <property type="entry name" value="Phage_Tail_Fiber_Structural"/>
</dbReference>
<evidence type="ECO:0000313" key="2">
    <source>
        <dbReference type="EMBL" id="MDW9253294.1"/>
    </source>
</evidence>
<evidence type="ECO:0000259" key="1">
    <source>
        <dbReference type="Pfam" id="PF21882"/>
    </source>
</evidence>
<feature type="domain" description="Putative tail fiber protein gp53-like C-terminal" evidence="1">
    <location>
        <begin position="278"/>
        <end position="318"/>
    </location>
</feature>
<dbReference type="Pfam" id="PF21882">
    <property type="entry name" value="Gp53-like_C"/>
    <property type="match status" value="1"/>
</dbReference>
<sequence>MSKLVETSRWEDEIYQIEMSDPVEGGPEGISNRQAKQLGNRTLYLKQQVEQSQAGLSGHVVAADPHPQYATKGDLAERIAALVGQSPETLNTLKELADALGNDPNFATTVTNQLAMKAPLDSPALVGSPKTPTPAQFDAGPAVANAEFVQRALGNFQSSMVLAAATTLTPAQAGSAISLNGGSSVVLPLYSAVKRGATFLFMNSDATPKTISRQGGDVLYGPSGGALSSTATSFTLLPGDWALISAVYQWEMMAGSPLMTINNGAYEFSHGAAGYERSPTGRIEQWGQGATDANGEVSIVFPKRFPNACFNVAANHVGLAGC</sequence>
<evidence type="ECO:0000313" key="3">
    <source>
        <dbReference type="Proteomes" id="UP001272137"/>
    </source>
</evidence>
<protein>
    <recommendedName>
        <fullName evidence="1">Putative tail fiber protein gp53-like C-terminal domain-containing protein</fullName>
    </recommendedName>
</protein>
<proteinExistence type="predicted"/>
<organism evidence="2 3">
    <name type="scientific">Burkholderia thailandensis</name>
    <dbReference type="NCBI Taxonomy" id="57975"/>
    <lineage>
        <taxon>Bacteria</taxon>
        <taxon>Pseudomonadati</taxon>
        <taxon>Pseudomonadota</taxon>
        <taxon>Betaproteobacteria</taxon>
        <taxon>Burkholderiales</taxon>
        <taxon>Burkholderiaceae</taxon>
        <taxon>Burkholderia</taxon>
        <taxon>pseudomallei group</taxon>
    </lineage>
</organism>
<comment type="caution">
    <text evidence="2">The sequence shown here is derived from an EMBL/GenBank/DDBJ whole genome shotgun (WGS) entry which is preliminary data.</text>
</comment>